<accession>A0A371GPL4</accession>
<sequence length="253" mass="27902">MKRTFLEKFFPASRTASIRKEICAIRHHTGETMHEYWERFNKLCATCPHHQISEQLLIQYFYEGLSLMDRSMIDAASGGALMDKTPAAARHLISNMAGNTQQFGVRGPKPSWIVNEIGAATNQRMENQLAELTSLVRQLVVGQQQPAMTAKICGICTSVEHLTDMCPTLQEIESDQPENVGAIGGFQYGKTASRAICNSESQTCTEHASRINRVPIAKFAISSATFPTTTAAAESAYSRKLSISRRPDEAACN</sequence>
<gene>
    <name evidence="2" type="ORF">CR513_25357</name>
</gene>
<proteinExistence type="predicted"/>
<dbReference type="Pfam" id="PF03732">
    <property type="entry name" value="Retrotrans_gag"/>
    <property type="match status" value="1"/>
</dbReference>
<organism evidence="2 3">
    <name type="scientific">Mucuna pruriens</name>
    <name type="common">Velvet bean</name>
    <name type="synonym">Dolichos pruriens</name>
    <dbReference type="NCBI Taxonomy" id="157652"/>
    <lineage>
        <taxon>Eukaryota</taxon>
        <taxon>Viridiplantae</taxon>
        <taxon>Streptophyta</taxon>
        <taxon>Embryophyta</taxon>
        <taxon>Tracheophyta</taxon>
        <taxon>Spermatophyta</taxon>
        <taxon>Magnoliopsida</taxon>
        <taxon>eudicotyledons</taxon>
        <taxon>Gunneridae</taxon>
        <taxon>Pentapetalae</taxon>
        <taxon>rosids</taxon>
        <taxon>fabids</taxon>
        <taxon>Fabales</taxon>
        <taxon>Fabaceae</taxon>
        <taxon>Papilionoideae</taxon>
        <taxon>50 kb inversion clade</taxon>
        <taxon>NPAAA clade</taxon>
        <taxon>indigoferoid/millettioid clade</taxon>
        <taxon>Phaseoleae</taxon>
        <taxon>Mucuna</taxon>
    </lineage>
</organism>
<feature type="non-terminal residue" evidence="2">
    <location>
        <position position="1"/>
    </location>
</feature>
<keyword evidence="3" id="KW-1185">Reference proteome</keyword>
<comment type="caution">
    <text evidence="2">The sequence shown here is derived from an EMBL/GenBank/DDBJ whole genome shotgun (WGS) entry which is preliminary data.</text>
</comment>
<dbReference type="InterPro" id="IPR005162">
    <property type="entry name" value="Retrotrans_gag_dom"/>
</dbReference>
<dbReference type="PANTHER" id="PTHR33223:SF3">
    <property type="match status" value="1"/>
</dbReference>
<protein>
    <recommendedName>
        <fullName evidence="1">Retrotransposon gag domain-containing protein</fullName>
    </recommendedName>
</protein>
<feature type="domain" description="Retrotransposon gag" evidence="1">
    <location>
        <begin position="1"/>
        <end position="66"/>
    </location>
</feature>
<evidence type="ECO:0000313" key="3">
    <source>
        <dbReference type="Proteomes" id="UP000257109"/>
    </source>
</evidence>
<dbReference type="Proteomes" id="UP000257109">
    <property type="component" value="Unassembled WGS sequence"/>
</dbReference>
<name>A0A371GPL4_MUCPR</name>
<dbReference type="OrthoDB" id="1689420at2759"/>
<reference evidence="2" key="1">
    <citation type="submission" date="2018-05" db="EMBL/GenBank/DDBJ databases">
        <title>Draft genome of Mucuna pruriens seed.</title>
        <authorList>
            <person name="Nnadi N.E."/>
            <person name="Vos R."/>
            <person name="Hasami M.H."/>
            <person name="Devisetty U.K."/>
            <person name="Aguiy J.C."/>
        </authorList>
    </citation>
    <scope>NUCLEOTIDE SEQUENCE [LARGE SCALE GENOMIC DNA]</scope>
    <source>
        <strain evidence="2">JCA_2017</strain>
    </source>
</reference>
<evidence type="ECO:0000313" key="2">
    <source>
        <dbReference type="EMBL" id="RDX92502.1"/>
    </source>
</evidence>
<evidence type="ECO:0000259" key="1">
    <source>
        <dbReference type="Pfam" id="PF03732"/>
    </source>
</evidence>
<dbReference type="EMBL" id="QJKJ01004861">
    <property type="protein sequence ID" value="RDX92502.1"/>
    <property type="molecule type" value="Genomic_DNA"/>
</dbReference>
<dbReference type="PANTHER" id="PTHR33223">
    <property type="entry name" value="CCHC-TYPE DOMAIN-CONTAINING PROTEIN"/>
    <property type="match status" value="1"/>
</dbReference>
<dbReference type="AlphaFoldDB" id="A0A371GPL4"/>